<dbReference type="PATRIC" id="fig|264451.4.peg.331"/>
<feature type="domain" description="Malate synthase G alpha-beta insertion" evidence="17">
    <location>
        <begin position="203"/>
        <end position="278"/>
    </location>
</feature>
<dbReference type="UniPathway" id="UPA00703">
    <property type="reaction ID" value="UER00720"/>
</dbReference>
<evidence type="ECO:0000256" key="5">
    <source>
        <dbReference type="ARBA" id="ARBA00022679"/>
    </source>
</evidence>
<evidence type="ECO:0000313" key="19">
    <source>
        <dbReference type="EMBL" id="KPW94444.1"/>
    </source>
</evidence>
<dbReference type="Proteomes" id="UP000050356">
    <property type="component" value="Unassembled WGS sequence"/>
</dbReference>
<keyword evidence="8 11" id="KW-0558">Oxidation</keyword>
<comment type="function">
    <text evidence="10 11">Involved in the glycolate utilization. Catalyzes the condensation and subsequent hydrolysis of acetyl-coenzyme A (acetyl-CoA) and glyoxylate to form malate and CoA.</text>
</comment>
<dbReference type="InterPro" id="IPR001465">
    <property type="entry name" value="Malate_synthase_TIM"/>
</dbReference>
<dbReference type="SUPFAM" id="SSF51645">
    <property type="entry name" value="Malate synthase G"/>
    <property type="match status" value="1"/>
</dbReference>
<dbReference type="InterPro" id="IPR046363">
    <property type="entry name" value="MS_N_TIM-barrel_dom"/>
</dbReference>
<comment type="catalytic activity">
    <reaction evidence="9 11 14">
        <text>glyoxylate + acetyl-CoA + H2O = (S)-malate + CoA + H(+)</text>
        <dbReference type="Rhea" id="RHEA:18181"/>
        <dbReference type="ChEBI" id="CHEBI:15377"/>
        <dbReference type="ChEBI" id="CHEBI:15378"/>
        <dbReference type="ChEBI" id="CHEBI:15589"/>
        <dbReference type="ChEBI" id="CHEBI:36655"/>
        <dbReference type="ChEBI" id="CHEBI:57287"/>
        <dbReference type="ChEBI" id="CHEBI:57288"/>
        <dbReference type="EC" id="2.3.3.9"/>
    </reaction>
</comment>
<dbReference type="GO" id="GO:0009436">
    <property type="term" value="P:glyoxylate catabolic process"/>
    <property type="evidence" value="ECO:0007669"/>
    <property type="project" value="TreeGrafter"/>
</dbReference>
<name>A0A0P9N963_PSESX</name>
<dbReference type="InterPro" id="IPR011076">
    <property type="entry name" value="Malate_synth_sf"/>
</dbReference>
<feature type="binding site" evidence="11">
    <location>
        <position position="383"/>
    </location>
    <ligand>
        <name>glyoxylate</name>
        <dbReference type="ChEBI" id="CHEBI:36655"/>
    </ligand>
</feature>
<comment type="caution">
    <text evidence="19">The sequence shown here is derived from an EMBL/GenBank/DDBJ whole genome shotgun (WGS) entry which is preliminary data.</text>
</comment>
<comment type="caution">
    <text evidence="11">Lacks conserved residue(s) required for the propagation of feature annotation.</text>
</comment>
<dbReference type="InterPro" id="IPR044856">
    <property type="entry name" value="Malate_synth_C_sf"/>
</dbReference>
<dbReference type="Pfam" id="PF20658">
    <property type="entry name" value="MSG_insertion"/>
    <property type="match status" value="1"/>
</dbReference>
<feature type="binding site" evidence="11">
    <location>
        <begin position="500"/>
        <end position="503"/>
    </location>
    <ligand>
        <name>glyoxylate</name>
        <dbReference type="ChEBI" id="CHEBI:36655"/>
    </ligand>
</feature>
<evidence type="ECO:0000256" key="8">
    <source>
        <dbReference type="ARBA" id="ARBA00023097"/>
    </source>
</evidence>
<feature type="modified residue" description="Cysteine sulfenic acid (-SOH)" evidence="11">
    <location>
        <position position="660"/>
    </location>
</feature>
<feature type="binding site" evidence="11">
    <location>
        <position position="584"/>
    </location>
    <ligand>
        <name>acetyl-CoA</name>
        <dbReference type="ChEBI" id="CHEBI:57288"/>
    </ligand>
</feature>
<dbReference type="InterPro" id="IPR048357">
    <property type="entry name" value="MSG_insertion"/>
</dbReference>
<dbReference type="HAMAP" id="MF_00641">
    <property type="entry name" value="Malate_synth_G"/>
    <property type="match status" value="1"/>
</dbReference>
<dbReference type="CDD" id="cd00728">
    <property type="entry name" value="malate_synt_G"/>
    <property type="match status" value="1"/>
</dbReference>
<dbReference type="NCBIfam" id="TIGR01345">
    <property type="entry name" value="malate_syn_G"/>
    <property type="match status" value="1"/>
</dbReference>
<keyword evidence="6 11" id="KW-0479">Metal-binding</keyword>
<comment type="subunit">
    <text evidence="11">Monomer.</text>
</comment>
<feature type="binding site" evidence="11">
    <location>
        <position position="503"/>
    </location>
    <ligand>
        <name>Mg(2+)</name>
        <dbReference type="ChEBI" id="CHEBI:18420"/>
    </ligand>
</feature>
<feature type="binding site" evidence="11">
    <location>
        <begin position="168"/>
        <end position="169"/>
    </location>
    <ligand>
        <name>acetyl-CoA</name>
        <dbReference type="ChEBI" id="CHEBI:57288"/>
    </ligand>
</feature>
<evidence type="ECO:0000256" key="3">
    <source>
        <dbReference type="ARBA" id="ARBA00022490"/>
    </source>
</evidence>
<feature type="binding site" evidence="11">
    <location>
        <position position="475"/>
    </location>
    <ligand>
        <name>glyoxylate</name>
        <dbReference type="ChEBI" id="CHEBI:36655"/>
    </ligand>
</feature>
<evidence type="ECO:0000256" key="4">
    <source>
        <dbReference type="ARBA" id="ARBA00022532"/>
    </source>
</evidence>
<dbReference type="InterPro" id="IPR048356">
    <property type="entry name" value="MS_N"/>
</dbReference>
<feature type="binding site" evidence="11">
    <location>
        <position position="161"/>
    </location>
    <ligand>
        <name>acetyl-CoA</name>
        <dbReference type="ChEBI" id="CHEBI:57288"/>
    </ligand>
</feature>
<dbReference type="GO" id="GO:0000287">
    <property type="term" value="F:magnesium ion binding"/>
    <property type="evidence" value="ECO:0007669"/>
    <property type="project" value="TreeGrafter"/>
</dbReference>
<dbReference type="GO" id="GO:0006099">
    <property type="term" value="P:tricarboxylic acid cycle"/>
    <property type="evidence" value="ECO:0007669"/>
    <property type="project" value="UniProtKB-KW"/>
</dbReference>
<dbReference type="EMBL" id="LJQA01000402">
    <property type="protein sequence ID" value="KPW94444.1"/>
    <property type="molecule type" value="Genomic_DNA"/>
</dbReference>
<feature type="active site" description="Proton acceptor" evidence="11 13">
    <location>
        <position position="383"/>
    </location>
</feature>
<proteinExistence type="inferred from homology"/>
<feature type="domain" description="Malate synthase N-terminal" evidence="16">
    <location>
        <begin position="60"/>
        <end position="116"/>
    </location>
</feature>
<organism evidence="19 20">
    <name type="scientific">Pseudomonas syringae pv. cerasicola</name>
    <dbReference type="NCBI Taxonomy" id="264451"/>
    <lineage>
        <taxon>Bacteria</taxon>
        <taxon>Pseudomonadati</taxon>
        <taxon>Pseudomonadota</taxon>
        <taxon>Gammaproteobacteria</taxon>
        <taxon>Pseudomonadales</taxon>
        <taxon>Pseudomonadaceae</taxon>
        <taxon>Pseudomonas</taxon>
        <taxon>Pseudomonas syringae</taxon>
    </lineage>
</organism>
<dbReference type="Pfam" id="PF01274">
    <property type="entry name" value="MS_TIM-barrel"/>
    <property type="match status" value="1"/>
</dbReference>
<evidence type="ECO:0000256" key="9">
    <source>
        <dbReference type="ARBA" id="ARBA00047918"/>
    </source>
</evidence>
<gene>
    <name evidence="11" type="primary">glcB</name>
    <name evidence="19" type="ORF">ALO50_04135</name>
</gene>
<feature type="binding site" evidence="11">
    <location>
        <position position="475"/>
    </location>
    <ligand>
        <name>Mg(2+)</name>
        <dbReference type="ChEBI" id="CHEBI:18420"/>
    </ligand>
</feature>
<dbReference type="Pfam" id="PF20656">
    <property type="entry name" value="MS_N"/>
    <property type="match status" value="1"/>
</dbReference>
<feature type="binding site" evidence="11">
    <location>
        <position position="356"/>
    </location>
    <ligand>
        <name>acetyl-CoA</name>
        <dbReference type="ChEBI" id="CHEBI:57288"/>
    </ligand>
</feature>
<evidence type="ECO:0000259" key="15">
    <source>
        <dbReference type="Pfam" id="PF01274"/>
    </source>
</evidence>
<dbReference type="FunFam" id="3.20.20.360:FF:000002">
    <property type="entry name" value="Malate synthase G"/>
    <property type="match status" value="1"/>
</dbReference>
<evidence type="ECO:0000256" key="14">
    <source>
        <dbReference type="RuleBase" id="RU003572"/>
    </source>
</evidence>
<comment type="similarity">
    <text evidence="11 14">Belongs to the malate synthase family. GlcB subfamily.</text>
</comment>
<dbReference type="AlphaFoldDB" id="A0A0P9N963"/>
<dbReference type="Gene3D" id="1.20.1220.12">
    <property type="entry name" value="Malate synthase, domain III"/>
    <property type="match status" value="1"/>
</dbReference>
<feature type="domain" description="Malate synthase TIM barrel" evidence="15">
    <location>
        <begin position="380"/>
        <end position="621"/>
    </location>
</feature>
<protein>
    <recommendedName>
        <fullName evidence="11 12">Malate synthase G</fullName>
        <ecNumber evidence="11 12">2.3.3.9</ecNumber>
    </recommendedName>
</protein>
<feature type="binding site" evidence="11">
    <location>
        <position position="319"/>
    </location>
    <ligand>
        <name>acetyl-CoA</name>
        <dbReference type="ChEBI" id="CHEBI:57288"/>
    </ligand>
</feature>
<sequence length="768" mass="83770">MQRRFHATAAHVVSRISYYMTPRSITERSPSVLDPAEQSEASAMTEYVQVGDLQVARVLFDFVQNEATPGTGIDATAFWAGADQLIHDLAPKNKALLAKRDELQAQIDTWHQSRAGQAHDASAYKAFLQEIGYLLPEAADFQITTQNVDEEIATMAGPQLVVPVMNARFALNASNARWGSLYDALYGTDAISEEGGAEKGKGYNKVRGDKVIAFARAFLDQAAPLAAGSHVDSTAYKLIDGRLVISLKGGSNTGLRDDAQLVGFQGEASAPFAVLLKHNGLHFELQIDASSPVGQTDAAGVKDILMEAALTTIMDCEDSIAAVDADDKVVVYRNWLGLMKGDLAESVSKGGETFTRTMNPDRVYTTPQGGEVTLHGRSLLFIRNVGHLMTIDAILDKHGKEVPEGILDGLLTSLAAIHNLNGNTSRSNSRSGSMYIVKPKMHGPEEAAFTNELFGRIEQVLGLPGNTLKVGIMDEERRTTVNLKACIQAASERVVFINTGFLDRTGDEIHTSMEAGPVVRKAQMKAEKWISAYENSNVDIGLKCGLQGRAQIGKGMWAMPDLMAAMLEQKIAHPLAGANTAWVPSPTAAALHALHYHKVDVFARQAELAQREQASVDDILTIPLAPNTDWTPEEIQNELDNNAQGILGYVVRWIDQGVGCSKVPDINDIGLMEDRATLRISSQHMANWLRHSVVSEAQVLESLKRMAPVVDRQNANDPLYRTLAPDFDSNIAFQAAVELVIEGTRQPNGYTEPVLHRRRREFKAKKGM</sequence>
<dbReference type="InterPro" id="IPR048355">
    <property type="entry name" value="MS_C"/>
</dbReference>
<dbReference type="GO" id="GO:0004474">
    <property type="term" value="F:malate synthase activity"/>
    <property type="evidence" value="ECO:0007669"/>
    <property type="project" value="UniProtKB-UniRule"/>
</dbReference>
<evidence type="ECO:0000256" key="12">
    <source>
        <dbReference type="NCBIfam" id="TIGR01345"/>
    </source>
</evidence>
<evidence type="ECO:0000259" key="17">
    <source>
        <dbReference type="Pfam" id="PF20658"/>
    </source>
</evidence>
<dbReference type="PANTHER" id="PTHR42739">
    <property type="entry name" value="MALATE SYNTHASE G"/>
    <property type="match status" value="1"/>
</dbReference>
<dbReference type="GO" id="GO:0006097">
    <property type="term" value="P:glyoxylate cycle"/>
    <property type="evidence" value="ECO:0007669"/>
    <property type="project" value="UniProtKB-UniRule"/>
</dbReference>
<evidence type="ECO:0000256" key="7">
    <source>
        <dbReference type="ARBA" id="ARBA00022842"/>
    </source>
</evidence>
<comment type="subcellular location">
    <subcellularLocation>
        <location evidence="11 14">Cytoplasm</location>
    </subcellularLocation>
</comment>
<evidence type="ECO:0000256" key="13">
    <source>
        <dbReference type="PIRSR" id="PIRSR601465-50"/>
    </source>
</evidence>
<keyword evidence="4 11" id="KW-0816">Tricarboxylic acid cycle</keyword>
<accession>A0A0P9N963</accession>
<evidence type="ECO:0000259" key="16">
    <source>
        <dbReference type="Pfam" id="PF20656"/>
    </source>
</evidence>
<reference evidence="19 20" key="1">
    <citation type="submission" date="2015-09" db="EMBL/GenBank/DDBJ databases">
        <title>Genome announcement of multiple Pseudomonas syringae strains.</title>
        <authorList>
            <person name="Thakur S."/>
            <person name="Wang P.W."/>
            <person name="Gong Y."/>
            <person name="Weir B.S."/>
            <person name="Guttman D.S."/>
        </authorList>
    </citation>
    <scope>NUCLEOTIDE SEQUENCE [LARGE SCALE GENOMIC DNA]</scope>
    <source>
        <strain evidence="19 20">ICMP17524</strain>
    </source>
</reference>
<dbReference type="GO" id="GO:0005829">
    <property type="term" value="C:cytosol"/>
    <property type="evidence" value="ECO:0007669"/>
    <property type="project" value="TreeGrafter"/>
</dbReference>
<evidence type="ECO:0000256" key="6">
    <source>
        <dbReference type="ARBA" id="ARBA00022723"/>
    </source>
</evidence>
<dbReference type="InterPro" id="IPR006253">
    <property type="entry name" value="Malate_synthG"/>
</dbReference>
<evidence type="ECO:0000313" key="20">
    <source>
        <dbReference type="Proteomes" id="UP000050356"/>
    </source>
</evidence>
<dbReference type="Gene3D" id="3.20.20.360">
    <property type="entry name" value="Malate synthase, domain 3"/>
    <property type="match status" value="2"/>
</dbReference>
<evidence type="ECO:0000256" key="10">
    <source>
        <dbReference type="ARBA" id="ARBA00054368"/>
    </source>
</evidence>
<keyword evidence="7 11" id="KW-0460">Magnesium</keyword>
<feature type="domain" description="Malate synthase C-terminal" evidence="18">
    <location>
        <begin position="634"/>
        <end position="737"/>
    </location>
</feature>
<feature type="active site" description="Proton donor" evidence="11 13">
    <location>
        <position position="674"/>
    </location>
</feature>
<comment type="cofactor">
    <cofactor evidence="1 11">
        <name>Mg(2+)</name>
        <dbReference type="ChEBI" id="CHEBI:18420"/>
    </cofactor>
</comment>
<keyword evidence="3 11" id="KW-0963">Cytoplasm</keyword>
<evidence type="ECO:0000256" key="1">
    <source>
        <dbReference type="ARBA" id="ARBA00001946"/>
    </source>
</evidence>
<evidence type="ECO:0000259" key="18">
    <source>
        <dbReference type="Pfam" id="PF20659"/>
    </source>
</evidence>
<dbReference type="Pfam" id="PF20659">
    <property type="entry name" value="MS_C"/>
    <property type="match status" value="1"/>
</dbReference>
<comment type="pathway">
    <text evidence="11 14">Carbohydrate metabolism; glyoxylate cycle; (S)-malate from isocitrate: step 2/2.</text>
</comment>
<dbReference type="EC" id="2.3.3.9" evidence="11 12"/>
<keyword evidence="2 11" id="KW-0329">Glyoxylate bypass</keyword>
<dbReference type="PANTHER" id="PTHR42739:SF1">
    <property type="entry name" value="MALATE SYNTHASE G"/>
    <property type="match status" value="1"/>
</dbReference>
<evidence type="ECO:0000256" key="11">
    <source>
        <dbReference type="HAMAP-Rule" id="MF_00641"/>
    </source>
</evidence>
<keyword evidence="5 11" id="KW-0808">Transferase</keyword>
<dbReference type="NCBIfam" id="NF002825">
    <property type="entry name" value="PRK02999.1"/>
    <property type="match status" value="1"/>
</dbReference>
<evidence type="ECO:0000256" key="2">
    <source>
        <dbReference type="ARBA" id="ARBA00022435"/>
    </source>
</evidence>